<dbReference type="EMBL" id="JAUTXU010000788">
    <property type="protein sequence ID" value="KAK3675862.1"/>
    <property type="molecule type" value="Genomic_DNA"/>
</dbReference>
<comment type="caution">
    <text evidence="1">The sequence shown here is derived from an EMBL/GenBank/DDBJ whole genome shotgun (WGS) entry which is preliminary data.</text>
</comment>
<gene>
    <name evidence="1" type="ORF">LTR37_021548</name>
</gene>
<organism evidence="1 2">
    <name type="scientific">Vermiconidia calcicola</name>
    <dbReference type="NCBI Taxonomy" id="1690605"/>
    <lineage>
        <taxon>Eukaryota</taxon>
        <taxon>Fungi</taxon>
        <taxon>Dikarya</taxon>
        <taxon>Ascomycota</taxon>
        <taxon>Pezizomycotina</taxon>
        <taxon>Dothideomycetes</taxon>
        <taxon>Dothideomycetidae</taxon>
        <taxon>Mycosphaerellales</taxon>
        <taxon>Extremaceae</taxon>
        <taxon>Vermiconidia</taxon>
    </lineage>
</organism>
<evidence type="ECO:0000313" key="2">
    <source>
        <dbReference type="Proteomes" id="UP001281147"/>
    </source>
</evidence>
<reference evidence="1" key="1">
    <citation type="submission" date="2023-07" db="EMBL/GenBank/DDBJ databases">
        <title>Black Yeasts Isolated from many extreme environments.</title>
        <authorList>
            <person name="Coleine C."/>
            <person name="Stajich J.E."/>
            <person name="Selbmann L."/>
        </authorList>
    </citation>
    <scope>NUCLEOTIDE SEQUENCE</scope>
    <source>
        <strain evidence="1">CCFEE 5714</strain>
    </source>
</reference>
<feature type="non-terminal residue" evidence="1">
    <location>
        <position position="1"/>
    </location>
</feature>
<dbReference type="Proteomes" id="UP001281147">
    <property type="component" value="Unassembled WGS sequence"/>
</dbReference>
<name>A0ACC3M9N1_9PEZI</name>
<proteinExistence type="predicted"/>
<accession>A0ACC3M9N1</accession>
<evidence type="ECO:0000313" key="1">
    <source>
        <dbReference type="EMBL" id="KAK3675862.1"/>
    </source>
</evidence>
<protein>
    <submittedName>
        <fullName evidence="1">Uncharacterized protein</fullName>
    </submittedName>
</protein>
<sequence length="822" mass="89527">CRYLSSQFGDAGFDRWFETRFINFYHRTWSRIADQYAAGHLALDVSHAPDELVVRRSGDVAVATIEAEHAALGAEAVYIRDTDDDTAASLVSALGKAVFDARVASPDRMGVLFKVLFGSRVHYLSETSYEIIADGRGVDEGASVSLVAACPRIRLLAALTMESLRGTDAQRLPAERALVLDRFDRLQFQTVGSVMFKIDGQDVVASHDEGQAFSVTLADGAPCIIVREAGEVTWRTMDAAMGAICAAVELPMLEAPMRLLAITLAGQQASVDAASDSKTELDDLASVLRLDASGRRLVRDSLGSNLDRFLIWIRAVVHLGGGKDAVDRLDVEQAEAVKDVGRMKSIVAPALGCLGLDPDTLLDACRNSLSVGDLRERLDLDFASLNASLLAIGQKPDTYPEHHAASLANFINEREVEIIEKLRRAYARDLAQGKPQPDYLAGREALRHLTPDPGWLMVFREPPADEMTRLVEDWLTGRGTPLAETDDGDLEPLGDVRAHNAAELKRFDSAAQSLVTAWSRKAGVSIPQLWSEAAGSLSLLRALLDNAGVFDFECLAPADLLVWVERLGAWPSGMPLSIDLGALGLVQADLDQERLAAQKLADDRRREARSVYFNGRQVDPDQVDWDALSAELSAGLNRSMLGMSLGAMAGLAPVTPRASRDRDPSGKKTTGMTHPPSQKTDLIGRLGELAVYHWLKARYPLQNIDAAWVSRNGEPFTGRDGSDSLGFDFEMTYQKQRFQIEVKASLADSLSFEMGETEVHAARIAARARSGLKYVIAYVSHVGVPASTRVEILPNPLSEEGEGVLALQGEGLRYRFRRSAPV</sequence>
<keyword evidence="2" id="KW-1185">Reference proteome</keyword>